<keyword evidence="3" id="KW-1185">Reference proteome</keyword>
<name>A0ABP0ZPI3_9ASCO</name>
<evidence type="ECO:0000313" key="3">
    <source>
        <dbReference type="Proteomes" id="UP001497383"/>
    </source>
</evidence>
<sequence length="116" mass="12754">MSSESANNSPFTPAGPQSATSDESDKSVDGFKHFFQLAKQKMKKFSKPSTATTKNIPAGGFDWDEVENNNHNNSFNNNKPIPHEQELVLNKGDQNIGSSTGVSQADPYYALTYQPR</sequence>
<dbReference type="Proteomes" id="UP001497383">
    <property type="component" value="Chromosome 5"/>
</dbReference>
<feature type="region of interest" description="Disordered" evidence="1">
    <location>
        <begin position="1"/>
        <end position="27"/>
    </location>
</feature>
<dbReference type="RefSeq" id="XP_066830991.1">
    <property type="nucleotide sequence ID" value="XM_066974232.1"/>
</dbReference>
<protein>
    <submittedName>
        <fullName evidence="2">Uncharacterized protein</fullName>
    </submittedName>
</protein>
<feature type="compositionally biased region" description="Polar residues" evidence="1">
    <location>
        <begin position="1"/>
        <end position="21"/>
    </location>
</feature>
<dbReference type="EMBL" id="OZ022409">
    <property type="protein sequence ID" value="CAK9439953.1"/>
    <property type="molecule type" value="Genomic_DNA"/>
</dbReference>
<dbReference type="GeneID" id="92209249"/>
<gene>
    <name evidence="2" type="ORF">LODBEIA_P40530</name>
</gene>
<feature type="region of interest" description="Disordered" evidence="1">
    <location>
        <begin position="42"/>
        <end position="116"/>
    </location>
</feature>
<feature type="compositionally biased region" description="Polar residues" evidence="1">
    <location>
        <begin position="92"/>
        <end position="103"/>
    </location>
</feature>
<evidence type="ECO:0000313" key="2">
    <source>
        <dbReference type="EMBL" id="CAK9439953.1"/>
    </source>
</evidence>
<feature type="compositionally biased region" description="Low complexity" evidence="1">
    <location>
        <begin position="69"/>
        <end position="78"/>
    </location>
</feature>
<evidence type="ECO:0000256" key="1">
    <source>
        <dbReference type="SAM" id="MobiDB-lite"/>
    </source>
</evidence>
<reference evidence="2 3" key="1">
    <citation type="submission" date="2024-03" db="EMBL/GenBank/DDBJ databases">
        <authorList>
            <person name="Brejova B."/>
        </authorList>
    </citation>
    <scope>NUCLEOTIDE SEQUENCE [LARGE SCALE GENOMIC DNA]</scope>
    <source>
        <strain evidence="2 3">CBS 14171</strain>
    </source>
</reference>
<accession>A0ABP0ZPI3</accession>
<organism evidence="2 3">
    <name type="scientific">Lodderomyces beijingensis</name>
    <dbReference type="NCBI Taxonomy" id="1775926"/>
    <lineage>
        <taxon>Eukaryota</taxon>
        <taxon>Fungi</taxon>
        <taxon>Dikarya</taxon>
        <taxon>Ascomycota</taxon>
        <taxon>Saccharomycotina</taxon>
        <taxon>Pichiomycetes</taxon>
        <taxon>Debaryomycetaceae</taxon>
        <taxon>Candida/Lodderomyces clade</taxon>
        <taxon>Lodderomyces</taxon>
    </lineage>
</organism>
<proteinExistence type="predicted"/>